<keyword evidence="2" id="KW-0732">Signal</keyword>
<keyword evidence="3" id="KW-0396">Initiation factor</keyword>
<name>A0A195FEU7_9HYME</name>
<evidence type="ECO:0000313" key="3">
    <source>
        <dbReference type="EMBL" id="KYN39200.1"/>
    </source>
</evidence>
<feature type="compositionally biased region" description="Basic and acidic residues" evidence="1">
    <location>
        <begin position="878"/>
        <end position="904"/>
    </location>
</feature>
<gene>
    <name evidence="3" type="ORF">ALC56_06626</name>
</gene>
<feature type="compositionally biased region" description="Basic and acidic residues" evidence="1">
    <location>
        <begin position="928"/>
        <end position="952"/>
    </location>
</feature>
<feature type="compositionally biased region" description="Basic and acidic residues" evidence="1">
    <location>
        <begin position="960"/>
        <end position="1003"/>
    </location>
</feature>
<feature type="region of interest" description="Disordered" evidence="1">
    <location>
        <begin position="852"/>
        <end position="904"/>
    </location>
</feature>
<feature type="compositionally biased region" description="Basic and acidic residues" evidence="1">
    <location>
        <begin position="579"/>
        <end position="616"/>
    </location>
</feature>
<feature type="compositionally biased region" description="Polar residues" evidence="1">
    <location>
        <begin position="823"/>
        <end position="838"/>
    </location>
</feature>
<evidence type="ECO:0000256" key="1">
    <source>
        <dbReference type="SAM" id="MobiDB-lite"/>
    </source>
</evidence>
<protein>
    <submittedName>
        <fullName evidence="3">Translation initiation factor IF-2</fullName>
    </submittedName>
</protein>
<accession>A0A195FEU7</accession>
<reference evidence="3 4" key="1">
    <citation type="submission" date="2016-03" db="EMBL/GenBank/DDBJ databases">
        <title>Trachymyrmex septentrionalis WGS genome.</title>
        <authorList>
            <person name="Nygaard S."/>
            <person name="Hu H."/>
            <person name="Boomsma J."/>
            <person name="Zhang G."/>
        </authorList>
    </citation>
    <scope>NUCLEOTIDE SEQUENCE [LARGE SCALE GENOMIC DNA]</scope>
    <source>
        <strain evidence="3">Tsep2-gDNA-1</strain>
        <tissue evidence="3">Whole body</tissue>
    </source>
</reference>
<dbReference type="EMBL" id="KQ981625">
    <property type="protein sequence ID" value="KYN39200.1"/>
    <property type="molecule type" value="Genomic_DNA"/>
</dbReference>
<feature type="compositionally biased region" description="Basic and acidic residues" evidence="1">
    <location>
        <begin position="666"/>
        <end position="713"/>
    </location>
</feature>
<feature type="compositionally biased region" description="Basic and acidic residues" evidence="1">
    <location>
        <begin position="721"/>
        <end position="758"/>
    </location>
</feature>
<keyword evidence="4" id="KW-1185">Reference proteome</keyword>
<feature type="compositionally biased region" description="Basic and acidic residues" evidence="1">
    <location>
        <begin position="852"/>
        <end position="862"/>
    </location>
</feature>
<evidence type="ECO:0000313" key="4">
    <source>
        <dbReference type="Proteomes" id="UP000078541"/>
    </source>
</evidence>
<feature type="compositionally biased region" description="Basic and acidic residues" evidence="1">
    <location>
        <begin position="524"/>
        <end position="571"/>
    </location>
</feature>
<feature type="region of interest" description="Disordered" evidence="1">
    <location>
        <begin position="192"/>
        <end position="211"/>
    </location>
</feature>
<feature type="compositionally biased region" description="Basic and acidic residues" evidence="1">
    <location>
        <begin position="768"/>
        <end position="820"/>
    </location>
</feature>
<feature type="compositionally biased region" description="Basic and acidic residues" evidence="1">
    <location>
        <begin position="623"/>
        <end position="659"/>
    </location>
</feature>
<keyword evidence="3" id="KW-0648">Protein biosynthesis</keyword>
<feature type="compositionally biased region" description="Basic and acidic residues" evidence="1">
    <location>
        <begin position="1019"/>
        <end position="1039"/>
    </location>
</feature>
<organism evidence="3 4">
    <name type="scientific">Trachymyrmex septentrionalis</name>
    <dbReference type="NCBI Taxonomy" id="34720"/>
    <lineage>
        <taxon>Eukaryota</taxon>
        <taxon>Metazoa</taxon>
        <taxon>Ecdysozoa</taxon>
        <taxon>Arthropoda</taxon>
        <taxon>Hexapoda</taxon>
        <taxon>Insecta</taxon>
        <taxon>Pterygota</taxon>
        <taxon>Neoptera</taxon>
        <taxon>Endopterygota</taxon>
        <taxon>Hymenoptera</taxon>
        <taxon>Apocrita</taxon>
        <taxon>Aculeata</taxon>
        <taxon>Formicoidea</taxon>
        <taxon>Formicidae</taxon>
        <taxon>Myrmicinae</taxon>
        <taxon>Trachymyrmex</taxon>
    </lineage>
</organism>
<feature type="signal peptide" evidence="2">
    <location>
        <begin position="1"/>
        <end position="23"/>
    </location>
</feature>
<evidence type="ECO:0000256" key="2">
    <source>
        <dbReference type="SAM" id="SignalP"/>
    </source>
</evidence>
<proteinExistence type="predicted"/>
<feature type="region of interest" description="Disordered" evidence="1">
    <location>
        <begin position="507"/>
        <end position="838"/>
    </location>
</feature>
<feature type="compositionally biased region" description="Polar residues" evidence="1">
    <location>
        <begin position="513"/>
        <end position="523"/>
    </location>
</feature>
<feature type="region of interest" description="Disordered" evidence="1">
    <location>
        <begin position="928"/>
        <end position="1039"/>
    </location>
</feature>
<feature type="compositionally biased region" description="Basic residues" evidence="1">
    <location>
        <begin position="197"/>
        <end position="206"/>
    </location>
</feature>
<feature type="chain" id="PRO_5008271379" evidence="2">
    <location>
        <begin position="24"/>
        <end position="1253"/>
    </location>
</feature>
<dbReference type="GO" id="GO:0003743">
    <property type="term" value="F:translation initiation factor activity"/>
    <property type="evidence" value="ECO:0007669"/>
    <property type="project" value="UniProtKB-KW"/>
</dbReference>
<sequence length="1253" mass="149199">MQPRVTVVLATVWLTVAVLVGEAVTLRLSHDQYSPVSPRRHARVQRDRTGVWKDHDPVEDQPLDLWIGSRRSISTEESGALSHDAKYTERDFQLEGLLKDIVSSKRMYPFSGWQRRLPNIAGAEFAADKVDYGYEMPETLSREAKVSPSDLLDDPFVADDTFQDQGPGSMEIYKLDLSKEKTLLTATTPSTNLLSRNKSKAPKKTGHLNSKTKTTEIKSITSNHKQSNFFEEQRTETPLINKDAFDVGGVPELQVGCEGLEASLLSHKTKRSIDTPDKEKGEVPAPSVLLNVSPVSLDLDDVLSYDEEEYEEMDELLKLKRLETTTKRNKPNRGDMDASHLNSDHLDEFRRLEKLPERGDLGGSIPINSSELITRQKTKRSLTDLKIKNYEEVKPKRETILLDGDNGASRNHGRQLLWLAEANTKGFADGRSERKRTRRSIDWGFGEDEGVVSSDELQTVNERRRQHEMRYHQDTSRRRDQHHGLNTDIDSVRQEYEKLLEQKRREEEYLRQMQQASTNQTLPNRREEEEKKKRDELRRRQYEEYRERMDITTRRTDNEDMRRQMEERQKQEAAQMQETIRRNEEELRRREEEERRLQKEEIKRRPQSKWQEENLKKPGSKTFIKDDERKRRLYDEEMKRREEELRKRLEEEQTRRQEQYRSQQEAQRKREEEARRRQDSMRNLSENDKRRLEDRRREWLEKKRQEDENERRRQQPSNLMHAEHSVSHPNDIRQHDRDEKKRQQEERQREQKLREYITRNRPINVNHADQRSKEEKRRYRPEEHQDPRMNVSRNDEEYHRRLEEQRKRQEEERKLQDYIRRNQPVNVPSRDNQSTTAARNWFEERRLIEEARRRDRYPDPGVRRGHGPSAPTYIDPRSSPEEVRRTQQETARRLEEERRQRYEAEERRKELARRQWEEEEERRLRQQRMREEAARREDEARREQSRRYKENRQQSLLEIARMRAEKERRRQEMLKQRSRNEIGRTKQPETRPIYHQDPRLLAEHRRRQDSRPNPSNLMRAEEARRATAERERQRLEAERRQQEESRYISTCFAKMKFLLGATPVNFIRADALRSIQCSLLLSFVSVSFCFIEFIHSNHPIIIRSYISICCRMREHRRKETDQWRRQELARLNSLPVSARIIVRPGGSSPTSPVSPPVISRGGFNNEIDFTGINPHREGVQVAQFPVPPTPRPPAQSPTPCVWAVVHCCSSNNNRLVKCFESLGCPGINWDPNPCRGSVADAARAEVLKFYANS</sequence>
<dbReference type="AlphaFoldDB" id="A0A195FEU7"/>
<dbReference type="Proteomes" id="UP000078541">
    <property type="component" value="Unassembled WGS sequence"/>
</dbReference>
<feature type="compositionally biased region" description="Basic and acidic residues" evidence="1">
    <location>
        <begin position="461"/>
        <end position="493"/>
    </location>
</feature>
<dbReference type="STRING" id="34720.A0A195FEU7"/>
<feature type="region of interest" description="Disordered" evidence="1">
    <location>
        <begin position="452"/>
        <end position="493"/>
    </location>
</feature>